<reference evidence="2" key="2">
    <citation type="submission" date="2020-09" db="EMBL/GenBank/DDBJ databases">
        <authorList>
            <person name="Sun Q."/>
            <person name="Ohkuma M."/>
        </authorList>
    </citation>
    <scope>NUCLEOTIDE SEQUENCE</scope>
    <source>
        <strain evidence="2">JCM 4369</strain>
    </source>
</reference>
<evidence type="ECO:0000313" key="3">
    <source>
        <dbReference type="Proteomes" id="UP000618795"/>
    </source>
</evidence>
<comment type="caution">
    <text evidence="2">The sequence shown here is derived from an EMBL/GenBank/DDBJ whole genome shotgun (WGS) entry which is preliminary data.</text>
</comment>
<accession>A0A918IKC9</accession>
<keyword evidence="1" id="KW-0812">Transmembrane</keyword>
<feature type="transmembrane region" description="Helical" evidence="1">
    <location>
        <begin position="17"/>
        <end position="38"/>
    </location>
</feature>
<name>A0A918IKC9_9ACTN</name>
<dbReference type="RefSeq" id="WP_191878581.1">
    <property type="nucleotide sequence ID" value="NZ_BMTD01000036.1"/>
</dbReference>
<dbReference type="AlphaFoldDB" id="A0A918IKC9"/>
<gene>
    <name evidence="2" type="ORF">GCM10010260_82670</name>
</gene>
<keyword evidence="1" id="KW-1133">Transmembrane helix</keyword>
<sequence length="62" mass="6434">MTTVPALLAQLATGTPGLLLAVVVVLAATFLVALAIAVRGTPPEERAAVLRAFAQTLPVRRR</sequence>
<keyword evidence="1" id="KW-0472">Membrane</keyword>
<evidence type="ECO:0000256" key="1">
    <source>
        <dbReference type="SAM" id="Phobius"/>
    </source>
</evidence>
<evidence type="ECO:0000313" key="2">
    <source>
        <dbReference type="EMBL" id="GGV29578.1"/>
    </source>
</evidence>
<dbReference type="Proteomes" id="UP000618795">
    <property type="component" value="Unassembled WGS sequence"/>
</dbReference>
<organism evidence="2 3">
    <name type="scientific">Streptomyces filipinensis</name>
    <dbReference type="NCBI Taxonomy" id="66887"/>
    <lineage>
        <taxon>Bacteria</taxon>
        <taxon>Bacillati</taxon>
        <taxon>Actinomycetota</taxon>
        <taxon>Actinomycetes</taxon>
        <taxon>Kitasatosporales</taxon>
        <taxon>Streptomycetaceae</taxon>
        <taxon>Streptomyces</taxon>
    </lineage>
</organism>
<reference evidence="2" key="1">
    <citation type="journal article" date="2014" name="Int. J. Syst. Evol. Microbiol.">
        <title>Complete genome sequence of Corynebacterium casei LMG S-19264T (=DSM 44701T), isolated from a smear-ripened cheese.</title>
        <authorList>
            <consortium name="US DOE Joint Genome Institute (JGI-PGF)"/>
            <person name="Walter F."/>
            <person name="Albersmeier A."/>
            <person name="Kalinowski J."/>
            <person name="Ruckert C."/>
        </authorList>
    </citation>
    <scope>NUCLEOTIDE SEQUENCE</scope>
    <source>
        <strain evidence="2">JCM 4369</strain>
    </source>
</reference>
<keyword evidence="3" id="KW-1185">Reference proteome</keyword>
<proteinExistence type="predicted"/>
<dbReference type="EMBL" id="BMTD01000036">
    <property type="protein sequence ID" value="GGV29578.1"/>
    <property type="molecule type" value="Genomic_DNA"/>
</dbReference>
<protein>
    <submittedName>
        <fullName evidence="2">Uncharacterized protein</fullName>
    </submittedName>
</protein>